<feature type="region of interest" description="Disordered" evidence="2">
    <location>
        <begin position="1"/>
        <end position="20"/>
    </location>
</feature>
<protein>
    <submittedName>
        <fullName evidence="4">Xylitol oxidase</fullName>
    </submittedName>
</protein>
<dbReference type="InterPro" id="IPR016169">
    <property type="entry name" value="FAD-bd_PCMH_sub2"/>
</dbReference>
<organism evidence="4 5">
    <name type="scientific">Micromonospora pisi</name>
    <dbReference type="NCBI Taxonomy" id="589240"/>
    <lineage>
        <taxon>Bacteria</taxon>
        <taxon>Bacillati</taxon>
        <taxon>Actinomycetota</taxon>
        <taxon>Actinomycetes</taxon>
        <taxon>Micromonosporales</taxon>
        <taxon>Micromonosporaceae</taxon>
        <taxon>Micromonospora</taxon>
    </lineage>
</organism>
<dbReference type="SUPFAM" id="SSF56176">
    <property type="entry name" value="FAD-binding/transporter-associated domain-like"/>
    <property type="match status" value="1"/>
</dbReference>
<gene>
    <name evidence="4" type="ORF">BDK92_0369</name>
</gene>
<evidence type="ECO:0000256" key="1">
    <source>
        <dbReference type="ARBA" id="ARBA00023002"/>
    </source>
</evidence>
<dbReference type="Gene3D" id="3.30.43.10">
    <property type="entry name" value="Uridine Diphospho-n-acetylenolpyruvylglucosamine Reductase, domain 2"/>
    <property type="match status" value="1"/>
</dbReference>
<dbReference type="PROSITE" id="PS51387">
    <property type="entry name" value="FAD_PCMH"/>
    <property type="match status" value="1"/>
</dbReference>
<dbReference type="InterPro" id="IPR010031">
    <property type="entry name" value="FAD_lactone_oxidase-like"/>
</dbReference>
<dbReference type="InterPro" id="IPR016166">
    <property type="entry name" value="FAD-bd_PCMH"/>
</dbReference>
<dbReference type="InterPro" id="IPR036318">
    <property type="entry name" value="FAD-bd_PCMH-like_sf"/>
</dbReference>
<feature type="compositionally biased region" description="Low complexity" evidence="2">
    <location>
        <begin position="1"/>
        <end position="15"/>
    </location>
</feature>
<dbReference type="Gene3D" id="3.30.70.2530">
    <property type="match status" value="1"/>
</dbReference>
<evidence type="ECO:0000313" key="4">
    <source>
        <dbReference type="EMBL" id="RKR86147.1"/>
    </source>
</evidence>
<dbReference type="Proteomes" id="UP000277671">
    <property type="component" value="Unassembled WGS sequence"/>
</dbReference>
<dbReference type="PANTHER" id="PTHR43762:SF1">
    <property type="entry name" value="D-ARABINONO-1,4-LACTONE OXIDASE"/>
    <property type="match status" value="1"/>
</dbReference>
<dbReference type="GO" id="GO:0071949">
    <property type="term" value="F:FAD binding"/>
    <property type="evidence" value="ECO:0007669"/>
    <property type="project" value="InterPro"/>
</dbReference>
<dbReference type="GO" id="GO:0080049">
    <property type="term" value="F:L-gulono-1,4-lactone dehydrogenase activity"/>
    <property type="evidence" value="ECO:0007669"/>
    <property type="project" value="TreeGrafter"/>
</dbReference>
<dbReference type="OrthoDB" id="9800184at2"/>
<accession>A0A495JB43</accession>
<evidence type="ECO:0000313" key="5">
    <source>
        <dbReference type="Proteomes" id="UP000277671"/>
    </source>
</evidence>
<keyword evidence="1" id="KW-0560">Oxidoreductase</keyword>
<dbReference type="InterPro" id="IPR007173">
    <property type="entry name" value="ALO_C"/>
</dbReference>
<dbReference type="InterPro" id="IPR016167">
    <property type="entry name" value="FAD-bd_PCMH_sub1"/>
</dbReference>
<dbReference type="Gene3D" id="3.30.70.2520">
    <property type="match status" value="1"/>
</dbReference>
<keyword evidence="5" id="KW-1185">Reference proteome</keyword>
<dbReference type="Gene3D" id="1.10.45.10">
    <property type="entry name" value="Vanillyl-alcohol Oxidase, Chain A, domain 4"/>
    <property type="match status" value="1"/>
</dbReference>
<dbReference type="EMBL" id="RBKT01000001">
    <property type="protein sequence ID" value="RKR86147.1"/>
    <property type="molecule type" value="Genomic_DNA"/>
</dbReference>
<dbReference type="Pfam" id="PF04030">
    <property type="entry name" value="ALO"/>
    <property type="match status" value="1"/>
</dbReference>
<dbReference type="AlphaFoldDB" id="A0A495JB43"/>
<dbReference type="InterPro" id="IPR016171">
    <property type="entry name" value="Vanillyl_alc_oxidase_C-sub2"/>
</dbReference>
<evidence type="ECO:0000256" key="2">
    <source>
        <dbReference type="SAM" id="MobiDB-lite"/>
    </source>
</evidence>
<dbReference type="InterPro" id="IPR006094">
    <property type="entry name" value="Oxid_FAD_bind_N"/>
</dbReference>
<dbReference type="PANTHER" id="PTHR43762">
    <property type="entry name" value="L-GULONOLACTONE OXIDASE"/>
    <property type="match status" value="1"/>
</dbReference>
<sequence length="435" mass="47380">MTPPSTTGPTPAPATDARSNWAGNITFGARRFHRPSSVAELRRLVAGSERVRALGTGHSFNDIADTSGDLVSVAGLPERVEIAQDGRTVTVSAGIRYGDLAARLHARGHALHNLGSLPHISVAGACATATHGSGERNGNLATAVRAMELVTADGELVTVSRETDGDRFPGMVVGLGALGVVTALTLEIEPSYDLRQYVYQDLPGAELHNRLDDVLGAGYSVSLFTDWTGTGIDQVWRKLRVDGDDSPATSDWYGATLATRPLHPVPGMSAVNCTEQLGVPGPWHTRLPHFRLEFTPSSGEELQSEYFVARTDARDALDALATVRDRIAPVLQISEIRTVAADDLWLSPSYRRDSVALHFTWVKDTSAVTPVLAAIEERLAPFAARPHWGKLHGVDPEVVRGRYPRWSDFIALRDEYDPRGKFRNEWSDRYLPTDH</sequence>
<name>A0A495JB43_9ACTN</name>
<proteinExistence type="predicted"/>
<feature type="domain" description="FAD-binding PCMH-type" evidence="3">
    <location>
        <begin position="25"/>
        <end position="191"/>
    </location>
</feature>
<dbReference type="PIRSF" id="PIRSF000136">
    <property type="entry name" value="LGO_GLO"/>
    <property type="match status" value="1"/>
</dbReference>
<dbReference type="GO" id="GO:0016020">
    <property type="term" value="C:membrane"/>
    <property type="evidence" value="ECO:0007669"/>
    <property type="project" value="InterPro"/>
</dbReference>
<dbReference type="Pfam" id="PF01565">
    <property type="entry name" value="FAD_binding_4"/>
    <property type="match status" value="1"/>
</dbReference>
<comment type="caution">
    <text evidence="4">The sequence shown here is derived from an EMBL/GenBank/DDBJ whole genome shotgun (WGS) entry which is preliminary data.</text>
</comment>
<reference evidence="4 5" key="1">
    <citation type="submission" date="2018-10" db="EMBL/GenBank/DDBJ databases">
        <title>Sequencing the genomes of 1000 actinobacteria strains.</title>
        <authorList>
            <person name="Klenk H.-P."/>
        </authorList>
    </citation>
    <scope>NUCLEOTIDE SEQUENCE [LARGE SCALE GENOMIC DNA]</scope>
    <source>
        <strain evidence="4 5">DSM 45175</strain>
    </source>
</reference>
<dbReference type="GO" id="GO:0003885">
    <property type="term" value="F:D-arabinono-1,4-lactone oxidase activity"/>
    <property type="evidence" value="ECO:0007669"/>
    <property type="project" value="InterPro"/>
</dbReference>
<dbReference type="Gene3D" id="3.30.465.10">
    <property type="match status" value="1"/>
</dbReference>
<dbReference type="RefSeq" id="WP_121153987.1">
    <property type="nucleotide sequence ID" value="NZ_RBKT01000001.1"/>
</dbReference>
<evidence type="ECO:0000259" key="3">
    <source>
        <dbReference type="PROSITE" id="PS51387"/>
    </source>
</evidence>